<evidence type="ECO:0000313" key="2">
    <source>
        <dbReference type="Proteomes" id="UP000743370"/>
    </source>
</evidence>
<dbReference type="Proteomes" id="UP000743370">
    <property type="component" value="Unassembled WGS sequence"/>
</dbReference>
<accession>A0A8T0KXK8</accession>
<proteinExistence type="predicted"/>
<dbReference type="AlphaFoldDB" id="A0A8T0KXK8"/>
<reference evidence="1 2" key="1">
    <citation type="submission" date="2020-05" db="EMBL/GenBank/DDBJ databases">
        <title>Vigna angularis (adzuki bean) Var. LongXiaoDou No. 4 denovo assembly.</title>
        <authorList>
            <person name="Xiang H."/>
        </authorList>
    </citation>
    <scope>NUCLEOTIDE SEQUENCE [LARGE SCALE GENOMIC DNA]</scope>
    <source>
        <tissue evidence="1">Leaf</tissue>
    </source>
</reference>
<protein>
    <submittedName>
        <fullName evidence="1">Uncharacterized protein</fullName>
    </submittedName>
</protein>
<organism evidence="1 2">
    <name type="scientific">Phaseolus angularis</name>
    <name type="common">Azuki bean</name>
    <name type="synonym">Vigna angularis</name>
    <dbReference type="NCBI Taxonomy" id="3914"/>
    <lineage>
        <taxon>Eukaryota</taxon>
        <taxon>Viridiplantae</taxon>
        <taxon>Streptophyta</taxon>
        <taxon>Embryophyta</taxon>
        <taxon>Tracheophyta</taxon>
        <taxon>Spermatophyta</taxon>
        <taxon>Magnoliopsida</taxon>
        <taxon>eudicotyledons</taxon>
        <taxon>Gunneridae</taxon>
        <taxon>Pentapetalae</taxon>
        <taxon>rosids</taxon>
        <taxon>fabids</taxon>
        <taxon>Fabales</taxon>
        <taxon>Fabaceae</taxon>
        <taxon>Papilionoideae</taxon>
        <taxon>50 kb inversion clade</taxon>
        <taxon>NPAAA clade</taxon>
        <taxon>indigoferoid/millettioid clade</taxon>
        <taxon>Phaseoleae</taxon>
        <taxon>Vigna</taxon>
    </lineage>
</organism>
<name>A0A8T0KXK8_PHAAN</name>
<comment type="caution">
    <text evidence="1">The sequence shown here is derived from an EMBL/GenBank/DDBJ whole genome shotgun (WGS) entry which is preliminary data.</text>
</comment>
<sequence length="239" mass="25843">MSVIEKEISKSVVLCVVITLLSSTTNPLKVNLSEKLGVNEPIEGITALSAMALQMQTHYPKILMRARPKQSVALREEKLQLPAATSEEEALGIGKRGWLSKELDVAYHEGGEEFGVDVGLDEGVVDLGDAYTGVGIIAALYVFDEIPRVRVLAQAMVGLNLSWEGIVIVYLKGISDPYVTLAAYIELLCTLLSAGVQANAKVIKKCLLFMSVASALLRLPVLMWKGALVFVASFSGERH</sequence>
<gene>
    <name evidence="1" type="ORF">HKW66_Vig0110330</name>
</gene>
<evidence type="ECO:0000313" key="1">
    <source>
        <dbReference type="EMBL" id="KAG2404111.1"/>
    </source>
</evidence>
<dbReference type="EMBL" id="JABFOF010000002">
    <property type="protein sequence ID" value="KAG2404111.1"/>
    <property type="molecule type" value="Genomic_DNA"/>
</dbReference>